<feature type="transmembrane region" description="Helical" evidence="7">
    <location>
        <begin position="317"/>
        <end position="342"/>
    </location>
</feature>
<name>A0A1C4ZKY8_MICVI</name>
<feature type="region of interest" description="Disordered" evidence="6">
    <location>
        <begin position="429"/>
        <end position="452"/>
    </location>
</feature>
<evidence type="ECO:0000256" key="4">
    <source>
        <dbReference type="ARBA" id="ARBA00022989"/>
    </source>
</evidence>
<evidence type="ECO:0000313" key="9">
    <source>
        <dbReference type="EMBL" id="SCF33559.1"/>
    </source>
</evidence>
<feature type="transmembrane region" description="Helical" evidence="7">
    <location>
        <begin position="592"/>
        <end position="613"/>
    </location>
</feature>
<feature type="transmembrane region" description="Helical" evidence="7">
    <location>
        <begin position="640"/>
        <end position="659"/>
    </location>
</feature>
<feature type="transmembrane region" description="Helical" evidence="7">
    <location>
        <begin position="145"/>
        <end position="164"/>
    </location>
</feature>
<feature type="transmembrane region" description="Helical" evidence="7">
    <location>
        <begin position="78"/>
        <end position="102"/>
    </location>
</feature>
<keyword evidence="10" id="KW-1185">Reference proteome</keyword>
<protein>
    <submittedName>
        <fullName evidence="9">Membrane protein involved in the export of O-antigen and teichoic acid</fullName>
    </submittedName>
</protein>
<evidence type="ECO:0000256" key="3">
    <source>
        <dbReference type="ARBA" id="ARBA00022692"/>
    </source>
</evidence>
<evidence type="ECO:0000256" key="1">
    <source>
        <dbReference type="ARBA" id="ARBA00004651"/>
    </source>
</evidence>
<feature type="domain" description="O-antigen ligase-related" evidence="8">
    <location>
        <begin position="670"/>
        <end position="795"/>
    </location>
</feature>
<evidence type="ECO:0000256" key="2">
    <source>
        <dbReference type="ARBA" id="ARBA00022475"/>
    </source>
</evidence>
<feature type="transmembrane region" description="Helical" evidence="7">
    <location>
        <begin position="170"/>
        <end position="190"/>
    </location>
</feature>
<feature type="transmembrane region" description="Helical" evidence="7">
    <location>
        <begin position="374"/>
        <end position="396"/>
    </location>
</feature>
<feature type="transmembrane region" description="Helical" evidence="7">
    <location>
        <begin position="286"/>
        <end position="311"/>
    </location>
</feature>
<feature type="transmembrane region" description="Helical" evidence="7">
    <location>
        <begin position="210"/>
        <end position="232"/>
    </location>
</feature>
<gene>
    <name evidence="9" type="ORF">GA0074695_5751</name>
</gene>
<feature type="transmembrane region" description="Helical" evidence="7">
    <location>
        <begin position="835"/>
        <end position="854"/>
    </location>
</feature>
<feature type="transmembrane region" description="Helical" evidence="7">
    <location>
        <begin position="568"/>
        <end position="585"/>
    </location>
</feature>
<feature type="transmembrane region" description="Helical" evidence="7">
    <location>
        <begin position="544"/>
        <end position="562"/>
    </location>
</feature>
<dbReference type="InterPro" id="IPR007016">
    <property type="entry name" value="O-antigen_ligase-rel_domated"/>
</dbReference>
<feature type="transmembrane region" description="Helical" evidence="7">
    <location>
        <begin position="108"/>
        <end position="133"/>
    </location>
</feature>
<organism evidence="9 10">
    <name type="scientific">Micromonospora viridifaciens</name>
    <dbReference type="NCBI Taxonomy" id="1881"/>
    <lineage>
        <taxon>Bacteria</taxon>
        <taxon>Bacillati</taxon>
        <taxon>Actinomycetota</taxon>
        <taxon>Actinomycetes</taxon>
        <taxon>Micromonosporales</taxon>
        <taxon>Micromonosporaceae</taxon>
        <taxon>Micromonospora</taxon>
    </lineage>
</organism>
<reference evidence="10" key="1">
    <citation type="submission" date="2016-06" db="EMBL/GenBank/DDBJ databases">
        <authorList>
            <person name="Varghese N."/>
            <person name="Submissions Spin"/>
        </authorList>
    </citation>
    <scope>NUCLEOTIDE SEQUENCE [LARGE SCALE GENOMIC DNA]</scope>
    <source>
        <strain evidence="10">DSM 43909</strain>
    </source>
</reference>
<feature type="transmembrane region" description="Helical" evidence="7">
    <location>
        <begin position="709"/>
        <end position="727"/>
    </location>
</feature>
<dbReference type="PANTHER" id="PTHR30250:SF11">
    <property type="entry name" value="O-ANTIGEN TRANSPORTER-RELATED"/>
    <property type="match status" value="1"/>
</dbReference>
<feature type="transmembrane region" description="Helical" evidence="7">
    <location>
        <begin position="516"/>
        <end position="537"/>
    </location>
</feature>
<evidence type="ECO:0000256" key="5">
    <source>
        <dbReference type="ARBA" id="ARBA00023136"/>
    </source>
</evidence>
<dbReference type="GO" id="GO:0005886">
    <property type="term" value="C:plasma membrane"/>
    <property type="evidence" value="ECO:0007669"/>
    <property type="project" value="UniProtKB-SubCell"/>
</dbReference>
<feature type="transmembrane region" description="Helical" evidence="7">
    <location>
        <begin position="38"/>
        <end position="57"/>
    </location>
</feature>
<feature type="transmembrane region" description="Helical" evidence="7">
    <location>
        <begin position="686"/>
        <end position="702"/>
    </location>
</feature>
<evidence type="ECO:0000259" key="8">
    <source>
        <dbReference type="Pfam" id="PF04932"/>
    </source>
</evidence>
<feature type="transmembrane region" description="Helical" evidence="7">
    <location>
        <begin position="244"/>
        <end position="265"/>
    </location>
</feature>
<keyword evidence="4 7" id="KW-1133">Transmembrane helix</keyword>
<dbReference type="Proteomes" id="UP000198242">
    <property type="component" value="Chromosome I"/>
</dbReference>
<feature type="transmembrane region" description="Helical" evidence="7">
    <location>
        <begin position="469"/>
        <end position="487"/>
    </location>
</feature>
<feature type="transmembrane region" description="Helical" evidence="7">
    <location>
        <begin position="779"/>
        <end position="800"/>
    </location>
</feature>
<keyword evidence="2" id="KW-1003">Cell membrane</keyword>
<dbReference type="PANTHER" id="PTHR30250">
    <property type="entry name" value="PST FAMILY PREDICTED COLANIC ACID TRANSPORTER"/>
    <property type="match status" value="1"/>
</dbReference>
<dbReference type="AlphaFoldDB" id="A0A1C4ZKY8"/>
<sequence length="900" mass="92876">MSTRKLVSASLANLLIPISGLLISPFLSRELGPEGRGLYAALTLPIVVWGWIGTYGLQDALSYHVRQGRLSSRAAARFSLVAMVPLSVLAVGLLAVIGLLLFPEAAQYRQFLILALCAPLHVLANLFIGALTGNSDIRGLNLVKTLPALVRTGVVIVACLAFDLNAYQAGLIFGASVLAGLVFGLVRLWAAPDPPVQDAAPPKSVPTGSLIRYALACLPGVLAAVSSARLGQIVGLPLIGARELGYYAVAVSVAEIPMVIATAARSMLMGRQASGDTRAATQVARLAVLASVVACGLLAVSAGFAVPLFFGADFAPAVVPTIILCAATVLYACMTIYTAALLAYNRPAWSSAALVAGSVVGVVALLVLAPLGAIGAAVASFASYAITMIIAALGVGRVPALRSLRMLTVPYDDDIRLIKEKTAGMVGVLRRTGPPPAGPDDVSGTVETEAAAPPPASRLARIVATGRRLGVGTLGVGALIILAWLRVVSSQTMQLVTAGRPAFNSREVPSSPVGDIIGDGFTLLFLLLAAGLAVHGLRRRRPAGYPWIAVALGALLAIELAGILRGQMPGAVAAAFPLAAIAIWAQRPQVAVLGTIGVLGGLTALGSMFFAAVRPDLALLSGAAAGDKRVLLGGLLTGPYLHSNVLGLALALSVAFVFCLRRPAVRWSCLVLILGALVWTGSRTSQLAAVAVVVLYLVMRLLPGRSWPASAAVAAGALLVVVVPWITSDPESFSKRGQIWAALLERWTESPIVGWGPKVFQEPGLAADLGGQFNHGHNVMVQLLVIGGLLALVPFALLCFVAWRRSVVLAAGGQPAALLFLVAFSQVSWLEASHVATTLTGYVTWLPLVAIALATPASPPARPASPPLAAPTSPAQATTARGIARVPAAAEHVEQRAFLP</sequence>
<feature type="transmembrane region" description="Helical" evidence="7">
    <location>
        <begin position="664"/>
        <end position="680"/>
    </location>
</feature>
<dbReference type="EMBL" id="LT607411">
    <property type="protein sequence ID" value="SCF33559.1"/>
    <property type="molecule type" value="Genomic_DNA"/>
</dbReference>
<keyword evidence="5 7" id="KW-0472">Membrane</keyword>
<feature type="transmembrane region" description="Helical" evidence="7">
    <location>
        <begin position="349"/>
        <end position="368"/>
    </location>
</feature>
<accession>A0A1C4ZKY8</accession>
<dbReference type="Pfam" id="PF04932">
    <property type="entry name" value="Wzy_C"/>
    <property type="match status" value="1"/>
</dbReference>
<proteinExistence type="predicted"/>
<dbReference type="InterPro" id="IPR050833">
    <property type="entry name" value="Poly_Biosynth_Transport"/>
</dbReference>
<evidence type="ECO:0000256" key="6">
    <source>
        <dbReference type="SAM" id="MobiDB-lite"/>
    </source>
</evidence>
<evidence type="ECO:0000256" key="7">
    <source>
        <dbReference type="SAM" id="Phobius"/>
    </source>
</evidence>
<comment type="subcellular location">
    <subcellularLocation>
        <location evidence="1">Cell membrane</location>
        <topology evidence="1">Multi-pass membrane protein</topology>
    </subcellularLocation>
</comment>
<evidence type="ECO:0000313" key="10">
    <source>
        <dbReference type="Proteomes" id="UP000198242"/>
    </source>
</evidence>
<keyword evidence="3 7" id="KW-0812">Transmembrane</keyword>
<feature type="transmembrane region" description="Helical" evidence="7">
    <location>
        <begin position="807"/>
        <end position="829"/>
    </location>
</feature>